<evidence type="ECO:0000313" key="1">
    <source>
        <dbReference type="EMBL" id="RKK10447.1"/>
    </source>
</evidence>
<accession>A0A3L6N0V2</accession>
<name>A0A3L6N0V2_FUSOX</name>
<dbReference type="Proteomes" id="UP000270866">
    <property type="component" value="Unassembled WGS sequence"/>
</dbReference>
<dbReference type="AlphaFoldDB" id="A0A3L6N0V2"/>
<organism evidence="1 2">
    <name type="scientific">Fusarium oxysporum f. sp. cepae</name>
    <dbReference type="NCBI Taxonomy" id="396571"/>
    <lineage>
        <taxon>Eukaryota</taxon>
        <taxon>Fungi</taxon>
        <taxon>Dikarya</taxon>
        <taxon>Ascomycota</taxon>
        <taxon>Pezizomycotina</taxon>
        <taxon>Sordariomycetes</taxon>
        <taxon>Hypocreomycetidae</taxon>
        <taxon>Hypocreales</taxon>
        <taxon>Nectriaceae</taxon>
        <taxon>Fusarium</taxon>
        <taxon>Fusarium oxysporum species complex</taxon>
    </lineage>
</organism>
<sequence length="45" mass="5245">MAGEPWLQEQTLIELRLSETGYSMFQAYNATEIEPTDNETRGFYI</sequence>
<dbReference type="EMBL" id="MRCU01000010">
    <property type="protein sequence ID" value="RKK10447.1"/>
    <property type="molecule type" value="Genomic_DNA"/>
</dbReference>
<proteinExistence type="predicted"/>
<protein>
    <submittedName>
        <fullName evidence="1">Uncharacterized protein</fullName>
    </submittedName>
</protein>
<comment type="caution">
    <text evidence="1">The sequence shown here is derived from an EMBL/GenBank/DDBJ whole genome shotgun (WGS) entry which is preliminary data.</text>
</comment>
<gene>
    <name evidence="1" type="ORF">BFJ65_g14447</name>
</gene>
<evidence type="ECO:0000313" key="2">
    <source>
        <dbReference type="Proteomes" id="UP000270866"/>
    </source>
</evidence>
<reference evidence="1 2" key="1">
    <citation type="journal article" date="2018" name="Sci. Rep.">
        <title>Characterisation of pathogen-specific regions and novel effector candidates in Fusarium oxysporum f. sp. cepae.</title>
        <authorList>
            <person name="Armitage A.D."/>
            <person name="Taylor A."/>
            <person name="Sobczyk M.K."/>
            <person name="Baxter L."/>
            <person name="Greenfield B.P."/>
            <person name="Bates H.J."/>
            <person name="Wilson F."/>
            <person name="Jackson A.C."/>
            <person name="Ott S."/>
            <person name="Harrison R.J."/>
            <person name="Clarkson J.P."/>
        </authorList>
    </citation>
    <scope>NUCLEOTIDE SEQUENCE [LARGE SCALE GENOMIC DNA]</scope>
    <source>
        <strain evidence="1 2">FoC_Fus2</strain>
    </source>
</reference>